<dbReference type="InterPro" id="IPR036322">
    <property type="entry name" value="WD40_repeat_dom_sf"/>
</dbReference>
<evidence type="ECO:0000313" key="8">
    <source>
        <dbReference type="Proteomes" id="UP000027265"/>
    </source>
</evidence>
<dbReference type="GO" id="GO:1904263">
    <property type="term" value="P:positive regulation of TORC1 signaling"/>
    <property type="evidence" value="ECO:0007669"/>
    <property type="project" value="TreeGrafter"/>
</dbReference>
<dbReference type="InterPro" id="IPR037593">
    <property type="entry name" value="MIOS/Sea4"/>
</dbReference>
<dbReference type="PANTHER" id="PTHR16453">
    <property type="entry name" value="WD40 DOMAIN-CONTAINING PROTEIN MIO FAMILY MEMBER"/>
    <property type="match status" value="1"/>
</dbReference>
<evidence type="ECO:0000256" key="1">
    <source>
        <dbReference type="ARBA" id="ARBA00009713"/>
    </source>
</evidence>
<dbReference type="Gene3D" id="2.130.10.10">
    <property type="entry name" value="YVTN repeat-like/Quinoprotein amine dehydrogenase"/>
    <property type="match status" value="2"/>
</dbReference>
<feature type="compositionally biased region" description="Polar residues" evidence="4">
    <location>
        <begin position="344"/>
        <end position="361"/>
    </location>
</feature>
<dbReference type="STRING" id="933084.A0A067PWK7"/>
<evidence type="ECO:0000259" key="5">
    <source>
        <dbReference type="Pfam" id="PF17034"/>
    </source>
</evidence>
<keyword evidence="8" id="KW-1185">Reference proteome</keyword>
<organism evidence="7 8">
    <name type="scientific">Jaapia argillacea MUCL 33604</name>
    <dbReference type="NCBI Taxonomy" id="933084"/>
    <lineage>
        <taxon>Eukaryota</taxon>
        <taxon>Fungi</taxon>
        <taxon>Dikarya</taxon>
        <taxon>Basidiomycota</taxon>
        <taxon>Agaricomycotina</taxon>
        <taxon>Agaricomycetes</taxon>
        <taxon>Agaricomycetidae</taxon>
        <taxon>Jaapiales</taxon>
        <taxon>Jaapiaceae</taxon>
        <taxon>Jaapia</taxon>
    </lineage>
</organism>
<accession>A0A067PWK7</accession>
<dbReference type="Pfam" id="PF21720">
    <property type="entry name" value="MIOS_WD40"/>
    <property type="match status" value="1"/>
</dbReference>
<dbReference type="HOGENOM" id="CLU_005843_0_0_1"/>
<evidence type="ECO:0000256" key="4">
    <source>
        <dbReference type="SAM" id="MobiDB-lite"/>
    </source>
</evidence>
<dbReference type="InterPro" id="IPR015943">
    <property type="entry name" value="WD40/YVTN_repeat-like_dom_sf"/>
</dbReference>
<evidence type="ECO:0000259" key="6">
    <source>
        <dbReference type="Pfam" id="PF21719"/>
    </source>
</evidence>
<protein>
    <submittedName>
        <fullName evidence="7">Uncharacterized protein</fullName>
    </submittedName>
</protein>
<dbReference type="SUPFAM" id="SSF50978">
    <property type="entry name" value="WD40 repeat-like"/>
    <property type="match status" value="1"/>
</dbReference>
<feature type="compositionally biased region" description="Basic and acidic residues" evidence="4">
    <location>
        <begin position="318"/>
        <end position="331"/>
    </location>
</feature>
<keyword evidence="3" id="KW-0677">Repeat</keyword>
<dbReference type="InParanoid" id="A0A067PWK7"/>
<dbReference type="InterPro" id="IPR031488">
    <property type="entry name" value="Zn_ribbon_mio"/>
</dbReference>
<dbReference type="Pfam" id="PF21719">
    <property type="entry name" value="MIOS_a-sol"/>
    <property type="match status" value="1"/>
</dbReference>
<sequence>MVVQSEKRLLWHPRRDNKFIVGGGSTIILYEWALNSPEIRHVTSQHDLSLMKCFAWSPDPIVDDLVAVGLSNGTVDLMRLEATKFASHHVLSSGPRVSLPVRNSRPCNTLAFCATHPSYLAVGLDKIRSDPSLIIWDIQSSMPTLNIDATRHLDNNSESPTFRSQNKIPRGDVGQRMDERILQQHALTDFVSSVAFLPHSPHLLLAGISHRWLRLFDLRSPMPSTTNVASKVHGIATDPFDPYRIGTFGDGTVTIWDSRRLPHPLLTFTMRDASADGGRPRSNSVFTTIEFSSTRRGVLATLEKDASHVRFWDLQRARSVESSPEMDRPKEQAPPNRTPRLSWASPSSMLSWTGTSSNQAANEEARTSPFNLVLADTRKTRNFSRHVASFALVPSSDQLPLTSNVMVVNKEGDLELYAIHDNPKYAPWSSRGDLTVGCGKSYRILSGFEAKEIPPEPWDIPIMSTSTSHPVSPLAQDLSPDAYLQKGRRQSKVGAPLFGRGDEDGFPALGTSMFREPANITATRQSKRRTYSPASFRGLRLDTATPTGDGISKLAGFTSSTFDHAPQVISESSSRHVSHREKSASRGRKHTNLEMVHNMIENDISMTMRRRVIQGYGLPNAYHNWYVTQEDPSGNATLSELWAWIHHSRQFLSSPASRLHGYDFSFQGLRGIWDGFAVSRQRSSSEDPSALPGGLLLDVPPPPHLGIPLERSTSRSKHLGRRTYSPADALHGDFYAAVAALGSGRNTDQTMARLSVTTTKLVHRQLSLQLCGWSLREEDLTNAVKKWEKEDKHSQAACWLVFTGQHSKALELLMRSKDETHHIMTGILAALIPQGSGSSSRNTELREHAERLLVRLHDPYFRAMLTHLTSSDWSEVLEEEAIPLRERLAIAFQFLDDPAVSAYLRRTAERAITRGDIEGIVITGLTPAGIDILQNYLNITGDVQTAAILSSYVCPSKFQDTRTERWLEAYRDMLDGWKLFHQRCQFDIDRGEILKQAVESEDMPRQEWVPRQILLRCNYCSKSINVSDPTSVPKSRTTACPYCKRALPRCSICLMTLAIVPDGVREAELAQAQFKDTVDDAIVMCQTCRHGGHASHILDWFYGEDGSRSNGVCAVSDCDCHCADEF</sequence>
<dbReference type="OrthoDB" id="341486at2759"/>
<feature type="region of interest" description="Disordered" evidence="4">
    <location>
        <begin position="318"/>
        <end position="364"/>
    </location>
</feature>
<dbReference type="PANTHER" id="PTHR16453:SF9">
    <property type="entry name" value="GATOR COMPLEX PROTEIN MIOS"/>
    <property type="match status" value="1"/>
</dbReference>
<dbReference type="AlphaFoldDB" id="A0A067PWK7"/>
<evidence type="ECO:0000256" key="3">
    <source>
        <dbReference type="ARBA" id="ARBA00022737"/>
    </source>
</evidence>
<dbReference type="GO" id="GO:0005737">
    <property type="term" value="C:cytoplasm"/>
    <property type="evidence" value="ECO:0007669"/>
    <property type="project" value="TreeGrafter"/>
</dbReference>
<evidence type="ECO:0000256" key="2">
    <source>
        <dbReference type="ARBA" id="ARBA00022574"/>
    </source>
</evidence>
<comment type="similarity">
    <text evidence="1">Belongs to the WD repeat mio family.</text>
</comment>
<feature type="domain" description="GATOR2 complex protein MIO zinc-ribbon like" evidence="5">
    <location>
        <begin position="1024"/>
        <end position="1123"/>
    </location>
</feature>
<dbReference type="Pfam" id="PF17034">
    <property type="entry name" value="zinc_ribbon_16"/>
    <property type="match status" value="1"/>
</dbReference>
<dbReference type="CDD" id="cd16691">
    <property type="entry name" value="mRING-H2-C3H3C2_Mio"/>
    <property type="match status" value="1"/>
</dbReference>
<reference evidence="8" key="1">
    <citation type="journal article" date="2014" name="Proc. Natl. Acad. Sci. U.S.A.">
        <title>Extensive sampling of basidiomycete genomes demonstrates inadequacy of the white-rot/brown-rot paradigm for wood decay fungi.</title>
        <authorList>
            <person name="Riley R."/>
            <person name="Salamov A.A."/>
            <person name="Brown D.W."/>
            <person name="Nagy L.G."/>
            <person name="Floudas D."/>
            <person name="Held B.W."/>
            <person name="Levasseur A."/>
            <person name="Lombard V."/>
            <person name="Morin E."/>
            <person name="Otillar R."/>
            <person name="Lindquist E.A."/>
            <person name="Sun H."/>
            <person name="LaButti K.M."/>
            <person name="Schmutz J."/>
            <person name="Jabbour D."/>
            <person name="Luo H."/>
            <person name="Baker S.E."/>
            <person name="Pisabarro A.G."/>
            <person name="Walton J.D."/>
            <person name="Blanchette R.A."/>
            <person name="Henrissat B."/>
            <person name="Martin F."/>
            <person name="Cullen D."/>
            <person name="Hibbett D.S."/>
            <person name="Grigoriev I.V."/>
        </authorList>
    </citation>
    <scope>NUCLEOTIDE SEQUENCE [LARGE SCALE GENOMIC DNA]</scope>
    <source>
        <strain evidence="8">MUCL 33604</strain>
    </source>
</reference>
<evidence type="ECO:0000313" key="7">
    <source>
        <dbReference type="EMBL" id="KDQ55662.1"/>
    </source>
</evidence>
<feature type="region of interest" description="Disordered" evidence="4">
    <location>
        <begin position="565"/>
        <end position="590"/>
    </location>
</feature>
<name>A0A067PWK7_9AGAM</name>
<dbReference type="Proteomes" id="UP000027265">
    <property type="component" value="Unassembled WGS sequence"/>
</dbReference>
<dbReference type="FunCoup" id="A0A067PWK7">
    <property type="interactions" value="547"/>
</dbReference>
<proteinExistence type="inferred from homology"/>
<feature type="domain" description="MIOS-like alpha-solenoid" evidence="6">
    <location>
        <begin position="758"/>
        <end position="894"/>
    </location>
</feature>
<dbReference type="EMBL" id="KL197724">
    <property type="protein sequence ID" value="KDQ55662.1"/>
    <property type="molecule type" value="Genomic_DNA"/>
</dbReference>
<gene>
    <name evidence="7" type="ORF">JAAARDRAFT_180432</name>
</gene>
<keyword evidence="2" id="KW-0853">WD repeat</keyword>
<dbReference type="InterPro" id="IPR049092">
    <property type="entry name" value="MIOS_a-sol"/>
</dbReference>